<evidence type="ECO:0000313" key="2">
    <source>
        <dbReference type="Proteomes" id="UP000222542"/>
    </source>
</evidence>
<protein>
    <recommendedName>
        <fullName evidence="3">Gag-pol polyprotein</fullName>
    </recommendedName>
</protein>
<gene>
    <name evidence="1" type="ORF">T459_24956</name>
</gene>
<dbReference type="PANTHER" id="PTHR32108">
    <property type="entry name" value="DNA-DIRECTED RNA POLYMERASE SUBUNIT ALPHA"/>
    <property type="match status" value="1"/>
</dbReference>
<reference evidence="1 2" key="1">
    <citation type="journal article" date="2014" name="Nat. Genet.">
        <title>Genome sequence of the hot pepper provides insights into the evolution of pungency in Capsicum species.</title>
        <authorList>
            <person name="Kim S."/>
            <person name="Park M."/>
            <person name="Yeom S.I."/>
            <person name="Kim Y.M."/>
            <person name="Lee J.M."/>
            <person name="Lee H.A."/>
            <person name="Seo E."/>
            <person name="Choi J."/>
            <person name="Cheong K."/>
            <person name="Kim K.T."/>
            <person name="Jung K."/>
            <person name="Lee G.W."/>
            <person name="Oh S.K."/>
            <person name="Bae C."/>
            <person name="Kim S.B."/>
            <person name="Lee H.Y."/>
            <person name="Kim S.Y."/>
            <person name="Kim M.S."/>
            <person name="Kang B.C."/>
            <person name="Jo Y.D."/>
            <person name="Yang H.B."/>
            <person name="Jeong H.J."/>
            <person name="Kang W.H."/>
            <person name="Kwon J.K."/>
            <person name="Shin C."/>
            <person name="Lim J.Y."/>
            <person name="Park J.H."/>
            <person name="Huh J.H."/>
            <person name="Kim J.S."/>
            <person name="Kim B.D."/>
            <person name="Cohen O."/>
            <person name="Paran I."/>
            <person name="Suh M.C."/>
            <person name="Lee S.B."/>
            <person name="Kim Y.K."/>
            <person name="Shin Y."/>
            <person name="Noh S.J."/>
            <person name="Park J."/>
            <person name="Seo Y.S."/>
            <person name="Kwon S.Y."/>
            <person name="Kim H.A."/>
            <person name="Park J.M."/>
            <person name="Kim H.J."/>
            <person name="Choi S.B."/>
            <person name="Bosland P.W."/>
            <person name="Reeves G."/>
            <person name="Jo S.H."/>
            <person name="Lee B.W."/>
            <person name="Cho H.T."/>
            <person name="Choi H.S."/>
            <person name="Lee M.S."/>
            <person name="Yu Y."/>
            <person name="Do Choi Y."/>
            <person name="Park B.S."/>
            <person name="van Deynze A."/>
            <person name="Ashrafi H."/>
            <person name="Hill T."/>
            <person name="Kim W.T."/>
            <person name="Pai H.S."/>
            <person name="Ahn H.K."/>
            <person name="Yeam I."/>
            <person name="Giovannoni J.J."/>
            <person name="Rose J.K."/>
            <person name="Sorensen I."/>
            <person name="Lee S.J."/>
            <person name="Kim R.W."/>
            <person name="Choi I.Y."/>
            <person name="Choi B.S."/>
            <person name="Lim J.S."/>
            <person name="Lee Y.H."/>
            <person name="Choi D."/>
        </authorList>
    </citation>
    <scope>NUCLEOTIDE SEQUENCE [LARGE SCALE GENOMIC DNA]</scope>
    <source>
        <strain evidence="2">cv. CM334</strain>
    </source>
</reference>
<dbReference type="EMBL" id="AYRZ02000010">
    <property type="protein sequence ID" value="PHT69852.1"/>
    <property type="molecule type" value="Genomic_DNA"/>
</dbReference>
<keyword evidence="2" id="KW-1185">Reference proteome</keyword>
<sequence>MRQKWRDSFRPIEESYASLFQRLVQEAMITPLFGHTLNRRSRNFDPNARCAYHSEAQGNSIEDCRDLKREIEKMIHDGSIMVQNIDSEGSSSHADMQTSD</sequence>
<dbReference type="STRING" id="4072.A0A2G2YJC5"/>
<proteinExistence type="predicted"/>
<name>A0A2G2YJC5_CAPAN</name>
<comment type="caution">
    <text evidence="1">The sequence shown here is derived from an EMBL/GenBank/DDBJ whole genome shotgun (WGS) entry which is preliminary data.</text>
</comment>
<dbReference type="AlphaFoldDB" id="A0A2G2YJC5"/>
<evidence type="ECO:0008006" key="3">
    <source>
        <dbReference type="Google" id="ProtNLM"/>
    </source>
</evidence>
<reference evidence="1 2" key="2">
    <citation type="journal article" date="2017" name="Genome Biol.">
        <title>New reference genome sequences of hot pepper reveal the massive evolution of plant disease-resistance genes by retroduplication.</title>
        <authorList>
            <person name="Kim S."/>
            <person name="Park J."/>
            <person name="Yeom S.I."/>
            <person name="Kim Y.M."/>
            <person name="Seo E."/>
            <person name="Kim K.T."/>
            <person name="Kim M.S."/>
            <person name="Lee J.M."/>
            <person name="Cheong K."/>
            <person name="Shin H.S."/>
            <person name="Kim S.B."/>
            <person name="Han K."/>
            <person name="Lee J."/>
            <person name="Park M."/>
            <person name="Lee H.A."/>
            <person name="Lee H.Y."/>
            <person name="Lee Y."/>
            <person name="Oh S."/>
            <person name="Lee J.H."/>
            <person name="Choi E."/>
            <person name="Choi E."/>
            <person name="Lee S.E."/>
            <person name="Jeon J."/>
            <person name="Kim H."/>
            <person name="Choi G."/>
            <person name="Song H."/>
            <person name="Lee J."/>
            <person name="Lee S.C."/>
            <person name="Kwon J.K."/>
            <person name="Lee H.Y."/>
            <person name="Koo N."/>
            <person name="Hong Y."/>
            <person name="Kim R.W."/>
            <person name="Kang W.H."/>
            <person name="Huh J.H."/>
            <person name="Kang B.C."/>
            <person name="Yang T.J."/>
            <person name="Lee Y.H."/>
            <person name="Bennetzen J.L."/>
            <person name="Choi D."/>
        </authorList>
    </citation>
    <scope>NUCLEOTIDE SEQUENCE [LARGE SCALE GENOMIC DNA]</scope>
    <source>
        <strain evidence="2">cv. CM334</strain>
    </source>
</reference>
<dbReference type="Gramene" id="PHT69852">
    <property type="protein sequence ID" value="PHT69852"/>
    <property type="gene ID" value="T459_24956"/>
</dbReference>
<organism evidence="1 2">
    <name type="scientific">Capsicum annuum</name>
    <name type="common">Capsicum pepper</name>
    <dbReference type="NCBI Taxonomy" id="4072"/>
    <lineage>
        <taxon>Eukaryota</taxon>
        <taxon>Viridiplantae</taxon>
        <taxon>Streptophyta</taxon>
        <taxon>Embryophyta</taxon>
        <taxon>Tracheophyta</taxon>
        <taxon>Spermatophyta</taxon>
        <taxon>Magnoliopsida</taxon>
        <taxon>eudicotyledons</taxon>
        <taxon>Gunneridae</taxon>
        <taxon>Pentapetalae</taxon>
        <taxon>asterids</taxon>
        <taxon>lamiids</taxon>
        <taxon>Solanales</taxon>
        <taxon>Solanaceae</taxon>
        <taxon>Solanoideae</taxon>
        <taxon>Capsiceae</taxon>
        <taxon>Capsicum</taxon>
    </lineage>
</organism>
<evidence type="ECO:0000313" key="1">
    <source>
        <dbReference type="EMBL" id="PHT69852.1"/>
    </source>
</evidence>
<accession>A0A2G2YJC5</accession>
<dbReference type="PANTHER" id="PTHR32108:SF9">
    <property type="entry name" value="REVERSE TRANSCRIPTASE RNASE H-LIKE DOMAIN-CONTAINING PROTEIN"/>
    <property type="match status" value="1"/>
</dbReference>
<dbReference type="Proteomes" id="UP000222542">
    <property type="component" value="Unassembled WGS sequence"/>
</dbReference>